<evidence type="ECO:0000313" key="3">
    <source>
        <dbReference type="EMBL" id="KAK6510212.1"/>
    </source>
</evidence>
<evidence type="ECO:0000256" key="1">
    <source>
        <dbReference type="SAM" id="MobiDB-lite"/>
    </source>
</evidence>
<dbReference type="AlphaFoldDB" id="A0AAV9WN42"/>
<feature type="region of interest" description="Disordered" evidence="1">
    <location>
        <begin position="255"/>
        <end position="316"/>
    </location>
</feature>
<evidence type="ECO:0000313" key="4">
    <source>
        <dbReference type="Proteomes" id="UP001370758"/>
    </source>
</evidence>
<sequence length="642" mass="68302">MLLLSSLSSFATTNAQDSGGTMTITIFQTVTNQHTVTSTLENFDTQCGLPKCDEVTWSPISSSSSPTSATSSTTSFSIPTPGETFFLHGQGMYNGLAAQFDDTTGRVVLSDIGTSRLVSLVVDAANNGLLQNAQDSAEVVFARLNSSANNAAFPNESQTILSVLRGLYHTIDAGSIATGSDYLTEWFWNSTTGELELLNSDNRWAFYWAAIASSRHQQRDISFDLYILPISIDVPDDSALEKAPLTWVNAKSYSSLLPTSSSSPAATTTVTTPTETAALTTAVTTPSSRTTTTTSTSTSSQSTSSQSTSSSVSSSTSSLDAFDAITQFTLESYCTELLSYTPPVVTTSDVSFSTSYYPEFTETSTQLSTATVGRSTSVTLVLRREIASPTEPSGIEKRATPDQLTSYASDSLSSACSKVISLLSSTSTTTVSTESTVSAVTQSTSIANTTYSTTTTTADVTIQTIRNLGYARLSTSNGQNTTTGPTAAYFGYYLATTSNDLEGSCGRLLLVPNRLIAGGFNLGYSNSYDAYQLFTNTTCITTFLGSPPPTGWVNTTESGLNVFDLAVTTSYLPFLLQYDNTTSLATPDYAKMGFASAGTFWICTAVPSVYYIFYYPRGFDGLNGYATICADTGFDYLKFGTS</sequence>
<dbReference type="EMBL" id="JAVHJL010000002">
    <property type="protein sequence ID" value="KAK6510212.1"/>
    <property type="molecule type" value="Genomic_DNA"/>
</dbReference>
<evidence type="ECO:0008006" key="5">
    <source>
        <dbReference type="Google" id="ProtNLM"/>
    </source>
</evidence>
<evidence type="ECO:0000256" key="2">
    <source>
        <dbReference type="SAM" id="SignalP"/>
    </source>
</evidence>
<reference evidence="3 4" key="1">
    <citation type="submission" date="2023-08" db="EMBL/GenBank/DDBJ databases">
        <authorList>
            <person name="Palmer J.M."/>
        </authorList>
    </citation>
    <scope>NUCLEOTIDE SEQUENCE [LARGE SCALE GENOMIC DNA]</scope>
    <source>
        <strain evidence="3 4">TWF481</strain>
    </source>
</reference>
<feature type="chain" id="PRO_5043575377" description="GLEYA adhesin domain-containing protein" evidence="2">
    <location>
        <begin position="16"/>
        <end position="642"/>
    </location>
</feature>
<feature type="signal peptide" evidence="2">
    <location>
        <begin position="1"/>
        <end position="15"/>
    </location>
</feature>
<comment type="caution">
    <text evidence="3">The sequence shown here is derived from an EMBL/GenBank/DDBJ whole genome shotgun (WGS) entry which is preliminary data.</text>
</comment>
<gene>
    <name evidence="3" type="ORF">TWF481_004928</name>
</gene>
<keyword evidence="2" id="KW-0732">Signal</keyword>
<protein>
    <recommendedName>
        <fullName evidence="5">GLEYA adhesin domain-containing protein</fullName>
    </recommendedName>
</protein>
<organism evidence="3 4">
    <name type="scientific">Arthrobotrys musiformis</name>
    <dbReference type="NCBI Taxonomy" id="47236"/>
    <lineage>
        <taxon>Eukaryota</taxon>
        <taxon>Fungi</taxon>
        <taxon>Dikarya</taxon>
        <taxon>Ascomycota</taxon>
        <taxon>Pezizomycotina</taxon>
        <taxon>Orbiliomycetes</taxon>
        <taxon>Orbiliales</taxon>
        <taxon>Orbiliaceae</taxon>
        <taxon>Arthrobotrys</taxon>
    </lineage>
</organism>
<dbReference type="Proteomes" id="UP001370758">
    <property type="component" value="Unassembled WGS sequence"/>
</dbReference>
<proteinExistence type="predicted"/>
<accession>A0AAV9WN42</accession>
<name>A0AAV9WN42_9PEZI</name>
<keyword evidence="4" id="KW-1185">Reference proteome</keyword>